<dbReference type="InterPro" id="IPR000847">
    <property type="entry name" value="LysR_HTH_N"/>
</dbReference>
<comment type="similarity">
    <text evidence="1">Belongs to the LysR transcriptional regulatory family.</text>
</comment>
<dbReference type="AlphaFoldDB" id="F0J288"/>
<reference evidence="5 6" key="1">
    <citation type="submission" date="2010-12" db="EMBL/GenBank/DDBJ databases">
        <title>Whole genome sequence of Acidiphilium multivorum AIU301.</title>
        <authorList>
            <person name="Narita-Yamada S."/>
            <person name="Nakamura S."/>
            <person name="Ito N."/>
            <person name="Takarada H."/>
            <person name="Katano Y."/>
            <person name="Nakazawa H."/>
            <person name="Hosoyama A."/>
            <person name="Yamada R."/>
            <person name="Fujita N."/>
        </authorList>
    </citation>
    <scope>NUCLEOTIDE SEQUENCE [LARGE SCALE GENOMIC DNA]</scope>
    <source>
        <strain evidence="6">DSM 11245 / JCM 8867 / AIU301</strain>
    </source>
</reference>
<dbReference type="EMBL" id="AP012035">
    <property type="protein sequence ID" value="BAJ81832.1"/>
    <property type="molecule type" value="Genomic_DNA"/>
</dbReference>
<dbReference type="CDD" id="cd08422">
    <property type="entry name" value="PBP2_CrgA_like"/>
    <property type="match status" value="1"/>
</dbReference>
<dbReference type="KEGG" id="amv:ACMV_24850"/>
<keyword evidence="6" id="KW-1185">Reference proteome</keyword>
<keyword evidence="2" id="KW-0805">Transcription regulation</keyword>
<accession>F0J288</accession>
<dbReference type="InterPro" id="IPR036390">
    <property type="entry name" value="WH_DNA-bd_sf"/>
</dbReference>
<dbReference type="PANTHER" id="PTHR30537">
    <property type="entry name" value="HTH-TYPE TRANSCRIPTIONAL REGULATOR"/>
    <property type="match status" value="1"/>
</dbReference>
<dbReference type="GO" id="GO:0003700">
    <property type="term" value="F:DNA-binding transcription factor activity"/>
    <property type="evidence" value="ECO:0007669"/>
    <property type="project" value="InterPro"/>
</dbReference>
<dbReference type="InterPro" id="IPR005119">
    <property type="entry name" value="LysR_subst-bd"/>
</dbReference>
<evidence type="ECO:0000256" key="1">
    <source>
        <dbReference type="ARBA" id="ARBA00009437"/>
    </source>
</evidence>
<keyword evidence="3" id="KW-0238">DNA-binding</keyword>
<dbReference type="Gene3D" id="3.40.190.290">
    <property type="match status" value="1"/>
</dbReference>
<dbReference type="PANTHER" id="PTHR30537:SF5">
    <property type="entry name" value="HTH-TYPE TRANSCRIPTIONAL ACTIVATOR TTDR-RELATED"/>
    <property type="match status" value="1"/>
</dbReference>
<dbReference type="InterPro" id="IPR058163">
    <property type="entry name" value="LysR-type_TF_proteobact-type"/>
</dbReference>
<evidence type="ECO:0000256" key="4">
    <source>
        <dbReference type="ARBA" id="ARBA00023163"/>
    </source>
</evidence>
<dbReference type="Proteomes" id="UP000007100">
    <property type="component" value="Chromosome"/>
</dbReference>
<proteinExistence type="inferred from homology"/>
<dbReference type="RefSeq" id="WP_013640626.1">
    <property type="nucleotide sequence ID" value="NC_015186.1"/>
</dbReference>
<evidence type="ECO:0000256" key="2">
    <source>
        <dbReference type="ARBA" id="ARBA00023015"/>
    </source>
</evidence>
<dbReference type="OrthoDB" id="9812435at2"/>
<gene>
    <name evidence="5" type="ordered locus">ACMV_24850</name>
</gene>
<evidence type="ECO:0000256" key="3">
    <source>
        <dbReference type="ARBA" id="ARBA00023125"/>
    </source>
</evidence>
<sequence>MDRLVSMSVFVAAVEEGSLVGAGRRFGLSPSMAGKHVSAIEDQLGVRLLQRSTRVLKLTDVGQAYFKRCKLILEDYEDANREAQRAHQTVRGVLRVAAPTTFGAIHLGPVVARYLAAYPEVTVETTLSDRYVDLLMESIDVAIRIGRLKDSDLVAQRLAPCHMVFCAAPSFLARHGVPKTVEQLRQAPRVAFTEAVSAGDWTLTDPSGRTHLIDGPLRLAVNNMQMLLAAALAGIGVAYGPSFVFGESIASGTLQILMSQHKTSELAIHAIYPTKRHVSLKLRRFIEHLQASFGTALTLDPAHRI</sequence>
<dbReference type="InterPro" id="IPR036388">
    <property type="entry name" value="WH-like_DNA-bd_sf"/>
</dbReference>
<dbReference type="FunFam" id="1.10.10.10:FF:000001">
    <property type="entry name" value="LysR family transcriptional regulator"/>
    <property type="match status" value="1"/>
</dbReference>
<dbReference type="SUPFAM" id="SSF46785">
    <property type="entry name" value="Winged helix' DNA-binding domain"/>
    <property type="match status" value="1"/>
</dbReference>
<dbReference type="SUPFAM" id="SSF53850">
    <property type="entry name" value="Periplasmic binding protein-like II"/>
    <property type="match status" value="1"/>
</dbReference>
<organism evidence="5 6">
    <name type="scientific">Acidiphilium multivorum (strain DSM 11245 / JCM 8867 / NBRC 100883 / AIU 301)</name>
    <dbReference type="NCBI Taxonomy" id="926570"/>
    <lineage>
        <taxon>Bacteria</taxon>
        <taxon>Pseudomonadati</taxon>
        <taxon>Pseudomonadota</taxon>
        <taxon>Alphaproteobacteria</taxon>
        <taxon>Acetobacterales</taxon>
        <taxon>Acidocellaceae</taxon>
        <taxon>Acidiphilium</taxon>
    </lineage>
</organism>
<keyword evidence="4" id="KW-0804">Transcription</keyword>
<dbReference type="HOGENOM" id="CLU_039613_16_2_5"/>
<dbReference type="Gene3D" id="1.10.10.10">
    <property type="entry name" value="Winged helix-like DNA-binding domain superfamily/Winged helix DNA-binding domain"/>
    <property type="match status" value="1"/>
</dbReference>
<dbReference type="GO" id="GO:0006351">
    <property type="term" value="P:DNA-templated transcription"/>
    <property type="evidence" value="ECO:0007669"/>
    <property type="project" value="TreeGrafter"/>
</dbReference>
<evidence type="ECO:0000313" key="5">
    <source>
        <dbReference type="EMBL" id="BAJ81832.1"/>
    </source>
</evidence>
<name>F0J288_ACIMA</name>
<dbReference type="Pfam" id="PF03466">
    <property type="entry name" value="LysR_substrate"/>
    <property type="match status" value="1"/>
</dbReference>
<dbReference type="Pfam" id="PF00126">
    <property type="entry name" value="HTH_1"/>
    <property type="match status" value="1"/>
</dbReference>
<protein>
    <submittedName>
        <fullName evidence="5">LysR family transcriptional regulator</fullName>
    </submittedName>
</protein>
<evidence type="ECO:0000313" key="6">
    <source>
        <dbReference type="Proteomes" id="UP000007100"/>
    </source>
</evidence>
<dbReference type="GO" id="GO:0043565">
    <property type="term" value="F:sequence-specific DNA binding"/>
    <property type="evidence" value="ECO:0007669"/>
    <property type="project" value="TreeGrafter"/>
</dbReference>
<dbReference type="PROSITE" id="PS50931">
    <property type="entry name" value="HTH_LYSR"/>
    <property type="match status" value="1"/>
</dbReference>